<dbReference type="Proteomes" id="UP000655208">
    <property type="component" value="Unassembled WGS sequence"/>
</dbReference>
<dbReference type="EMBL" id="BMNA01000002">
    <property type="protein sequence ID" value="GGL95621.1"/>
    <property type="molecule type" value="Genomic_DNA"/>
</dbReference>
<evidence type="ECO:0000256" key="1">
    <source>
        <dbReference type="SAM" id="MobiDB-lite"/>
    </source>
</evidence>
<comment type="caution">
    <text evidence="3">The sequence shown here is derived from an EMBL/GenBank/DDBJ whole genome shotgun (WGS) entry which is preliminary data.</text>
</comment>
<organism evidence="3 4">
    <name type="scientific">Nakamurella endophytica</name>
    <dbReference type="NCBI Taxonomy" id="1748367"/>
    <lineage>
        <taxon>Bacteria</taxon>
        <taxon>Bacillati</taxon>
        <taxon>Actinomycetota</taxon>
        <taxon>Actinomycetes</taxon>
        <taxon>Nakamurellales</taxon>
        <taxon>Nakamurellaceae</taxon>
        <taxon>Nakamurella</taxon>
    </lineage>
</organism>
<dbReference type="PROSITE" id="PS51257">
    <property type="entry name" value="PROKAR_LIPOPROTEIN"/>
    <property type="match status" value="1"/>
</dbReference>
<dbReference type="AlphaFoldDB" id="A0A917SSL2"/>
<evidence type="ECO:0000313" key="3">
    <source>
        <dbReference type="EMBL" id="GGL95621.1"/>
    </source>
</evidence>
<feature type="region of interest" description="Disordered" evidence="1">
    <location>
        <begin position="53"/>
        <end position="116"/>
    </location>
</feature>
<name>A0A917SSL2_9ACTN</name>
<accession>A0A917SSL2</accession>
<reference evidence="3" key="1">
    <citation type="journal article" date="2014" name="Int. J. Syst. Evol. Microbiol.">
        <title>Complete genome sequence of Corynebacterium casei LMG S-19264T (=DSM 44701T), isolated from a smear-ripened cheese.</title>
        <authorList>
            <consortium name="US DOE Joint Genome Institute (JGI-PGF)"/>
            <person name="Walter F."/>
            <person name="Albersmeier A."/>
            <person name="Kalinowski J."/>
            <person name="Ruckert C."/>
        </authorList>
    </citation>
    <scope>NUCLEOTIDE SEQUENCE</scope>
    <source>
        <strain evidence="3">CGMCC 4.7308</strain>
    </source>
</reference>
<feature type="signal peptide" evidence="2">
    <location>
        <begin position="1"/>
        <end position="24"/>
    </location>
</feature>
<protein>
    <recommendedName>
        <fullName evidence="5">Lipoprotein</fullName>
    </recommendedName>
</protein>
<sequence length="266" mass="26542">MISPRTVRSLSVSLALGAALVTTACSGSVDPVAQPAASVVVSTAVVTTTVVSTADAGTSSESTPSSSESTSSESSTGSTESTESTGSSTTESTDTSSSSGDTSTASSTTAATSTAADPDTVDWVTMACTNVKPLLAALLAVPNNDSAKTPLATYRAAWVKYYRDLGASADAAVNASDTAPAPGLTNGETMKTAFTAFLQDVSASADRAATEIARQTDVAEIDKVATTIAKDIEAAAQNNTALKSMDSDELRAVVKSVPACKGLSGS</sequence>
<gene>
    <name evidence="3" type="ORF">GCM10011594_14090</name>
</gene>
<keyword evidence="4" id="KW-1185">Reference proteome</keyword>
<reference evidence="3" key="2">
    <citation type="submission" date="2020-09" db="EMBL/GenBank/DDBJ databases">
        <authorList>
            <person name="Sun Q."/>
            <person name="Zhou Y."/>
        </authorList>
    </citation>
    <scope>NUCLEOTIDE SEQUENCE</scope>
    <source>
        <strain evidence="3">CGMCC 4.7308</strain>
    </source>
</reference>
<keyword evidence="2" id="KW-0732">Signal</keyword>
<feature type="chain" id="PRO_5039095579" description="Lipoprotein" evidence="2">
    <location>
        <begin position="25"/>
        <end position="266"/>
    </location>
</feature>
<proteinExistence type="predicted"/>
<evidence type="ECO:0008006" key="5">
    <source>
        <dbReference type="Google" id="ProtNLM"/>
    </source>
</evidence>
<dbReference type="RefSeq" id="WP_188940746.1">
    <property type="nucleotide sequence ID" value="NZ_BMNA01000002.1"/>
</dbReference>
<evidence type="ECO:0000256" key="2">
    <source>
        <dbReference type="SAM" id="SignalP"/>
    </source>
</evidence>
<evidence type="ECO:0000313" key="4">
    <source>
        <dbReference type="Proteomes" id="UP000655208"/>
    </source>
</evidence>